<name>A0ABU6CN67_9ACTN</name>
<dbReference type="Proteomes" id="UP001352223">
    <property type="component" value="Unassembled WGS sequence"/>
</dbReference>
<reference evidence="1 2" key="1">
    <citation type="submission" date="2022-10" db="EMBL/GenBank/DDBJ databases">
        <authorList>
            <person name="Xie J."/>
            <person name="Shen N."/>
        </authorList>
    </citation>
    <scope>NUCLEOTIDE SEQUENCE [LARGE SCALE GENOMIC DNA]</scope>
    <source>
        <strain evidence="1 2">DSM 41681</strain>
    </source>
</reference>
<comment type="caution">
    <text evidence="1">The sequence shown here is derived from an EMBL/GenBank/DDBJ whole genome shotgun (WGS) entry which is preliminary data.</text>
</comment>
<proteinExistence type="predicted"/>
<keyword evidence="2" id="KW-1185">Reference proteome</keyword>
<dbReference type="RefSeq" id="WP_324775085.1">
    <property type="nucleotide sequence ID" value="NZ_BAAATS010000028.1"/>
</dbReference>
<organism evidence="1 2">
    <name type="scientific">Streptomyces kunmingensis</name>
    <dbReference type="NCBI Taxonomy" id="68225"/>
    <lineage>
        <taxon>Bacteria</taxon>
        <taxon>Bacillati</taxon>
        <taxon>Actinomycetota</taxon>
        <taxon>Actinomycetes</taxon>
        <taxon>Kitasatosporales</taxon>
        <taxon>Streptomycetaceae</taxon>
        <taxon>Streptomyces</taxon>
    </lineage>
</organism>
<sequence>MVAYFDGLRIIATLKEEFATAPDMRGAEPAFLHLSPRRPTARAEAGAGCGAARSVTVPR</sequence>
<evidence type="ECO:0000313" key="2">
    <source>
        <dbReference type="Proteomes" id="UP001352223"/>
    </source>
</evidence>
<protein>
    <submittedName>
        <fullName evidence="1">Uncharacterized protein</fullName>
    </submittedName>
</protein>
<dbReference type="EMBL" id="JAOZYB010000351">
    <property type="protein sequence ID" value="MEB3966123.1"/>
    <property type="molecule type" value="Genomic_DNA"/>
</dbReference>
<evidence type="ECO:0000313" key="1">
    <source>
        <dbReference type="EMBL" id="MEB3966123.1"/>
    </source>
</evidence>
<accession>A0ABU6CN67</accession>
<gene>
    <name evidence="1" type="ORF">OKJ48_38750</name>
</gene>